<protein>
    <submittedName>
        <fullName evidence="4">DUF4232 domain-containing protein</fullName>
    </submittedName>
</protein>
<keyword evidence="5" id="KW-1185">Reference proteome</keyword>
<organism evidence="4 5">
    <name type="scientific">Amycolatopsis pithecellobii</name>
    <dbReference type="NCBI Taxonomy" id="664692"/>
    <lineage>
        <taxon>Bacteria</taxon>
        <taxon>Bacillati</taxon>
        <taxon>Actinomycetota</taxon>
        <taxon>Actinomycetes</taxon>
        <taxon>Pseudonocardiales</taxon>
        <taxon>Pseudonocardiaceae</taxon>
        <taxon>Amycolatopsis</taxon>
    </lineage>
</organism>
<dbReference type="AlphaFoldDB" id="A0A6N7Z6A3"/>
<gene>
    <name evidence="4" type="ORF">GKO32_20625</name>
</gene>
<comment type="caution">
    <text evidence="4">The sequence shown here is derived from an EMBL/GenBank/DDBJ whole genome shotgun (WGS) entry which is preliminary data.</text>
</comment>
<feature type="domain" description="DUF4232" evidence="3">
    <location>
        <begin position="83"/>
        <end position="216"/>
    </location>
</feature>
<evidence type="ECO:0000313" key="4">
    <source>
        <dbReference type="EMBL" id="MTD56364.1"/>
    </source>
</evidence>
<keyword evidence="2" id="KW-0732">Signal</keyword>
<feature type="chain" id="PRO_5038362921" evidence="2">
    <location>
        <begin position="32"/>
        <end position="224"/>
    </location>
</feature>
<dbReference type="Pfam" id="PF14016">
    <property type="entry name" value="DUF4232"/>
    <property type="match status" value="1"/>
</dbReference>
<feature type="compositionally biased region" description="Low complexity" evidence="1">
    <location>
        <begin position="67"/>
        <end position="78"/>
    </location>
</feature>
<accession>A0A6N7Z6A3</accession>
<sequence length="224" mass="22031">MVRTRISQLGLAAGAAAVALTVVGCGTTNNAGPAAPTTPASSSAPTENQAPTDSLAPGSSVAVGTEPSATPAAPAQPAGNGLCKAADLKLSFGAGDSGAGTSYRPLVFTNVGDGPCTIQGFPGVSYVGGADGHQVGKPAERVGDKGAPIKLNKGGTASVAIGFVNVQNYDTVTCQPQAVRGLRIYPPQETASMFIELPGTGCANPNIPGDQLTVKTAVQGSNAQ</sequence>
<dbReference type="EMBL" id="WMBA01000033">
    <property type="protein sequence ID" value="MTD56364.1"/>
    <property type="molecule type" value="Genomic_DNA"/>
</dbReference>
<evidence type="ECO:0000256" key="2">
    <source>
        <dbReference type="SAM" id="SignalP"/>
    </source>
</evidence>
<proteinExistence type="predicted"/>
<reference evidence="4 5" key="1">
    <citation type="submission" date="2019-11" db="EMBL/GenBank/DDBJ databases">
        <title>Draft genome of Amycolatopsis RM579.</title>
        <authorList>
            <person name="Duangmal K."/>
            <person name="Mingma R."/>
        </authorList>
    </citation>
    <scope>NUCLEOTIDE SEQUENCE [LARGE SCALE GENOMIC DNA]</scope>
    <source>
        <strain evidence="4 5">RM579</strain>
    </source>
</reference>
<evidence type="ECO:0000313" key="5">
    <source>
        <dbReference type="Proteomes" id="UP000440096"/>
    </source>
</evidence>
<dbReference type="OrthoDB" id="3268346at2"/>
<dbReference type="PROSITE" id="PS51257">
    <property type="entry name" value="PROKAR_LIPOPROTEIN"/>
    <property type="match status" value="1"/>
</dbReference>
<feature type="region of interest" description="Disordered" evidence="1">
    <location>
        <begin position="32"/>
        <end position="78"/>
    </location>
</feature>
<name>A0A6N7Z6A3_9PSEU</name>
<dbReference type="InterPro" id="IPR025326">
    <property type="entry name" value="DUF4232"/>
</dbReference>
<evidence type="ECO:0000256" key="1">
    <source>
        <dbReference type="SAM" id="MobiDB-lite"/>
    </source>
</evidence>
<feature type="compositionally biased region" description="Low complexity" evidence="1">
    <location>
        <begin position="32"/>
        <end position="46"/>
    </location>
</feature>
<feature type="signal peptide" evidence="2">
    <location>
        <begin position="1"/>
        <end position="31"/>
    </location>
</feature>
<dbReference type="Proteomes" id="UP000440096">
    <property type="component" value="Unassembled WGS sequence"/>
</dbReference>
<dbReference type="RefSeq" id="WP_154758524.1">
    <property type="nucleotide sequence ID" value="NZ_WMBA01000033.1"/>
</dbReference>
<evidence type="ECO:0000259" key="3">
    <source>
        <dbReference type="Pfam" id="PF14016"/>
    </source>
</evidence>